<dbReference type="AlphaFoldDB" id="A0A2S6GNL9"/>
<evidence type="ECO:0008006" key="3">
    <source>
        <dbReference type="Google" id="ProtNLM"/>
    </source>
</evidence>
<accession>A0A2S6GNL9</accession>
<evidence type="ECO:0000313" key="1">
    <source>
        <dbReference type="EMBL" id="PPK66807.1"/>
    </source>
</evidence>
<organism evidence="1 2">
    <name type="scientific">Actinokineospora auranticolor</name>
    <dbReference type="NCBI Taxonomy" id="155976"/>
    <lineage>
        <taxon>Bacteria</taxon>
        <taxon>Bacillati</taxon>
        <taxon>Actinomycetota</taxon>
        <taxon>Actinomycetes</taxon>
        <taxon>Pseudonocardiales</taxon>
        <taxon>Pseudonocardiaceae</taxon>
        <taxon>Actinokineospora</taxon>
    </lineage>
</organism>
<comment type="caution">
    <text evidence="1">The sequence shown here is derived from an EMBL/GenBank/DDBJ whole genome shotgun (WGS) entry which is preliminary data.</text>
</comment>
<name>A0A2S6GNL9_9PSEU</name>
<protein>
    <recommendedName>
        <fullName evidence="3">PIN domain-containing protein</fullName>
    </recommendedName>
</protein>
<sequence length="330" mass="37532">MPGARVILDTNIWSAIGDEGVARDFDTLMRQRGYEVLVPPSTLLEVVRLRVPEARQRIVEALARGYRSRLRSEAESEAGEIVRAIRELRPGWIRSRPDTARVASLNSYWTKGVWREALDDSTEMHRYLRTVGAVKPAHLLAVQREQRANFLRDKTRVRPLTEVVVAATPDDAERSLPGWSGDPTELWRIEARHVFWHELVDVAGRAVVTKEDTTYADWIGAHVDLAKLRRAPEDFTAFWLRDVEPAAVPRQWLRWAVRIVQADHKVTDGNPLDEQHSSYLVDCDLVLSADRRYVSVLEAVRADAPFAIAEPRLVSGDRRVPVMDRLADAL</sequence>
<evidence type="ECO:0000313" key="2">
    <source>
        <dbReference type="Proteomes" id="UP000239203"/>
    </source>
</evidence>
<dbReference type="Proteomes" id="UP000239203">
    <property type="component" value="Unassembled WGS sequence"/>
</dbReference>
<keyword evidence="2" id="KW-1185">Reference proteome</keyword>
<dbReference type="EMBL" id="PTIX01000009">
    <property type="protein sequence ID" value="PPK66807.1"/>
    <property type="molecule type" value="Genomic_DNA"/>
</dbReference>
<proteinExistence type="predicted"/>
<dbReference type="RefSeq" id="WP_104480174.1">
    <property type="nucleotide sequence ID" value="NZ_CP154825.1"/>
</dbReference>
<gene>
    <name evidence="1" type="ORF">CLV40_109192</name>
</gene>
<reference evidence="1 2" key="1">
    <citation type="submission" date="2018-02" db="EMBL/GenBank/DDBJ databases">
        <title>Genomic Encyclopedia of Archaeal and Bacterial Type Strains, Phase II (KMG-II): from individual species to whole genera.</title>
        <authorList>
            <person name="Goeker M."/>
        </authorList>
    </citation>
    <scope>NUCLEOTIDE SEQUENCE [LARGE SCALE GENOMIC DNA]</scope>
    <source>
        <strain evidence="1 2">YU 961-1</strain>
    </source>
</reference>
<dbReference type="OrthoDB" id="4005480at2"/>